<gene>
    <name evidence="1" type="ORF">CBW24_08600</name>
</gene>
<protein>
    <submittedName>
        <fullName evidence="1">Uncharacterized protein</fullName>
    </submittedName>
</protein>
<name>A0A291LZG4_9RHOB</name>
<evidence type="ECO:0000313" key="1">
    <source>
        <dbReference type="EMBL" id="ATI42060.1"/>
    </source>
</evidence>
<keyword evidence="2" id="KW-1185">Reference proteome</keyword>
<dbReference type="EMBL" id="CP021404">
    <property type="protein sequence ID" value="ATI42060.1"/>
    <property type="molecule type" value="Genomic_DNA"/>
</dbReference>
<accession>A0A291LZG4</accession>
<organism evidence="1 2">
    <name type="scientific">Pacificitalea manganoxidans</name>
    <dbReference type="NCBI Taxonomy" id="1411902"/>
    <lineage>
        <taxon>Bacteria</taxon>
        <taxon>Pseudomonadati</taxon>
        <taxon>Pseudomonadota</taxon>
        <taxon>Alphaproteobacteria</taxon>
        <taxon>Rhodobacterales</taxon>
        <taxon>Paracoccaceae</taxon>
        <taxon>Pacificitalea</taxon>
    </lineage>
</organism>
<evidence type="ECO:0000313" key="2">
    <source>
        <dbReference type="Proteomes" id="UP000219050"/>
    </source>
</evidence>
<dbReference type="KEGG" id="cmag:CBW24_08600"/>
<sequence length="61" mass="6754">MPDRRSARPRRTCIATISNSWHASRSGPLSEAGAHVFAEATFRISGQTKQALPVALQRHLR</sequence>
<proteinExistence type="predicted"/>
<dbReference type="AlphaFoldDB" id="A0A291LZG4"/>
<reference evidence="1 2" key="1">
    <citation type="submission" date="2017-05" db="EMBL/GenBank/DDBJ databases">
        <title>Comparative genomic and metabolic analysis of manganese-oxidizing mechanisms in Celeribater manganoxidans DY25T: its adaption to the environment of polymetallic nodule.</title>
        <authorList>
            <person name="Wang X."/>
        </authorList>
    </citation>
    <scope>NUCLEOTIDE SEQUENCE [LARGE SCALE GENOMIC DNA]</scope>
    <source>
        <strain evidence="1 2">DY25</strain>
    </source>
</reference>
<dbReference type="Proteomes" id="UP000219050">
    <property type="component" value="Chromosome"/>
</dbReference>